<evidence type="ECO:0000259" key="5">
    <source>
        <dbReference type="PROSITE" id="PS50887"/>
    </source>
</evidence>
<comment type="catalytic activity">
    <reaction evidence="2">
        <text>2 GTP = 3',3'-c-di-GMP + 2 diphosphate</text>
        <dbReference type="Rhea" id="RHEA:24898"/>
        <dbReference type="ChEBI" id="CHEBI:33019"/>
        <dbReference type="ChEBI" id="CHEBI:37565"/>
        <dbReference type="ChEBI" id="CHEBI:58805"/>
        <dbReference type="EC" id="2.7.7.65"/>
    </reaction>
</comment>
<dbReference type="Pfam" id="PF00990">
    <property type="entry name" value="GGDEF"/>
    <property type="match status" value="1"/>
</dbReference>
<dbReference type="NCBIfam" id="TIGR00254">
    <property type="entry name" value="GGDEF"/>
    <property type="match status" value="1"/>
</dbReference>
<dbReference type="Pfam" id="PF07695">
    <property type="entry name" value="7TMR-DISM_7TM"/>
    <property type="match status" value="1"/>
</dbReference>
<dbReference type="PROSITE" id="PS51257">
    <property type="entry name" value="PROKAR_LIPOPROTEIN"/>
    <property type="match status" value="1"/>
</dbReference>
<dbReference type="PROSITE" id="PS50887">
    <property type="entry name" value="GGDEF"/>
    <property type="match status" value="1"/>
</dbReference>
<dbReference type="PANTHER" id="PTHR45138:SF9">
    <property type="entry name" value="DIGUANYLATE CYCLASE DGCM-RELATED"/>
    <property type="match status" value="1"/>
</dbReference>
<dbReference type="CDD" id="cd01949">
    <property type="entry name" value="GGDEF"/>
    <property type="match status" value="1"/>
</dbReference>
<name>A0ABS0EVU5_9BURK</name>
<feature type="transmembrane region" description="Helical" evidence="3">
    <location>
        <begin position="365"/>
        <end position="386"/>
    </location>
</feature>
<accession>A0ABS0EVU5</accession>
<dbReference type="InterPro" id="IPR011623">
    <property type="entry name" value="7TMR_DISM_rcpt_extracell_dom1"/>
</dbReference>
<dbReference type="Proteomes" id="UP000657372">
    <property type="component" value="Unassembled WGS sequence"/>
</dbReference>
<dbReference type="SMART" id="SM00267">
    <property type="entry name" value="GGDEF"/>
    <property type="match status" value="1"/>
</dbReference>
<evidence type="ECO:0000256" key="1">
    <source>
        <dbReference type="ARBA" id="ARBA00012528"/>
    </source>
</evidence>
<sequence length="603" mass="68363">MLVTKRILLLVTLVMLACAGWAHAGTIALEPGRHSYLVHDVVDVVEDPHAQLNFADISKGNVAFKEYHTGVFSFGFTKSAYWFRFEVDNPSAQARNMMLVLRTAWLDDISVYIPEAAGGYQVVQLGDSLPFAERLHPNPQFLADLQVQPGKQTYYLRIRSTQALLSPIELWDAQAFHDNDRLLLGYFGMFYGVVLVMLLYNAFIWISTWDRSYLYYCLYLAAFFIMNFSYNGFSFQYLWPDAPRWANWTYTSWVFLYQLMAIIFAMVFLETAKRLPRMHRVLCLFLYAMVAAWLLTLAFADPVVHNATGVYFVFLYSPLTAVAGFLVWRSGFPAARFFVIASMGNLVGAFITAMTVSGFMPYSFISFHAVEFGILLDVILLSLALADRIKFLRLQNEVAEKAIIEQKLESNALLQQAKDDLERIVSERTAELCKARDEAERLSRIDALTGAYNRRYFNEVATLEFAKVRRNHHPLSMISFDIDMFKLINDNYGHAAGDEVIKAAASVSKNAVREIDFVARIGGEEFAILLPGSTLEQAAATAERLRELVNTTEIYYQGKKLAFTASFGVAQLKDSDQSFEALLQSADEMMYRAKNLGRNRVAA</sequence>
<feature type="transmembrane region" description="Helical" evidence="3">
    <location>
        <begin position="337"/>
        <end position="359"/>
    </location>
</feature>
<dbReference type="EMBL" id="JADOEL010000012">
    <property type="protein sequence ID" value="MBF8178849.1"/>
    <property type="molecule type" value="Genomic_DNA"/>
</dbReference>
<feature type="domain" description="GGDEF" evidence="5">
    <location>
        <begin position="473"/>
        <end position="603"/>
    </location>
</feature>
<evidence type="ECO:0000256" key="4">
    <source>
        <dbReference type="SAM" id="SignalP"/>
    </source>
</evidence>
<dbReference type="InterPro" id="IPR043128">
    <property type="entry name" value="Rev_trsase/Diguanyl_cyclase"/>
</dbReference>
<organism evidence="6 7">
    <name type="scientific">Herminiimonas contaminans</name>
    <dbReference type="NCBI Taxonomy" id="1111140"/>
    <lineage>
        <taxon>Bacteria</taxon>
        <taxon>Pseudomonadati</taxon>
        <taxon>Pseudomonadota</taxon>
        <taxon>Betaproteobacteria</taxon>
        <taxon>Burkholderiales</taxon>
        <taxon>Oxalobacteraceae</taxon>
        <taxon>Herminiimonas</taxon>
    </lineage>
</organism>
<gene>
    <name evidence="6" type="ORF">IXC47_14260</name>
</gene>
<dbReference type="SUPFAM" id="SSF55073">
    <property type="entry name" value="Nucleotide cyclase"/>
    <property type="match status" value="1"/>
</dbReference>
<feature type="chain" id="PRO_5045401874" description="diguanylate cyclase" evidence="4">
    <location>
        <begin position="25"/>
        <end position="603"/>
    </location>
</feature>
<evidence type="ECO:0000313" key="7">
    <source>
        <dbReference type="Proteomes" id="UP000657372"/>
    </source>
</evidence>
<reference evidence="6 7" key="1">
    <citation type="submission" date="2020-11" db="EMBL/GenBank/DDBJ databases">
        <title>WGS of Herminiimonas contaminans strain Marseille-Q4544 isolated from planarians Schmidtea mediterranea.</title>
        <authorList>
            <person name="Kangale L."/>
        </authorList>
    </citation>
    <scope>NUCLEOTIDE SEQUENCE [LARGE SCALE GENOMIC DNA]</scope>
    <source>
        <strain evidence="6 7">Marseille-Q4544</strain>
    </source>
</reference>
<evidence type="ECO:0000313" key="6">
    <source>
        <dbReference type="EMBL" id="MBF8178849.1"/>
    </source>
</evidence>
<feature type="transmembrane region" description="Helical" evidence="3">
    <location>
        <begin position="281"/>
        <end position="300"/>
    </location>
</feature>
<dbReference type="InterPro" id="IPR029787">
    <property type="entry name" value="Nucleotide_cyclase"/>
</dbReference>
<protein>
    <recommendedName>
        <fullName evidence="1">diguanylate cyclase</fullName>
        <ecNumber evidence="1">2.7.7.65</ecNumber>
    </recommendedName>
</protein>
<keyword evidence="4" id="KW-0732">Signal</keyword>
<feature type="signal peptide" evidence="4">
    <location>
        <begin position="1"/>
        <end position="24"/>
    </location>
</feature>
<keyword evidence="3" id="KW-1133">Transmembrane helix</keyword>
<keyword evidence="3" id="KW-0472">Membrane</keyword>
<evidence type="ECO:0000256" key="2">
    <source>
        <dbReference type="ARBA" id="ARBA00034247"/>
    </source>
</evidence>
<dbReference type="InterPro" id="IPR011622">
    <property type="entry name" value="7TMR_DISM_rcpt_extracell_dom2"/>
</dbReference>
<keyword evidence="7" id="KW-1185">Reference proteome</keyword>
<dbReference type="Pfam" id="PF07696">
    <property type="entry name" value="7TMR-DISMED2"/>
    <property type="match status" value="1"/>
</dbReference>
<dbReference type="EC" id="2.7.7.65" evidence="1"/>
<dbReference type="Gene3D" id="2.60.40.2380">
    <property type="match status" value="1"/>
</dbReference>
<comment type="caution">
    <text evidence="6">The sequence shown here is derived from an EMBL/GenBank/DDBJ whole genome shotgun (WGS) entry which is preliminary data.</text>
</comment>
<feature type="transmembrane region" description="Helical" evidence="3">
    <location>
        <begin position="306"/>
        <end position="328"/>
    </location>
</feature>
<dbReference type="InterPro" id="IPR000160">
    <property type="entry name" value="GGDEF_dom"/>
</dbReference>
<keyword evidence="3" id="KW-0812">Transmembrane</keyword>
<dbReference type="Gene3D" id="3.30.70.270">
    <property type="match status" value="1"/>
</dbReference>
<dbReference type="PANTHER" id="PTHR45138">
    <property type="entry name" value="REGULATORY COMPONENTS OF SENSORY TRANSDUCTION SYSTEM"/>
    <property type="match status" value="1"/>
</dbReference>
<feature type="transmembrane region" description="Helical" evidence="3">
    <location>
        <begin position="213"/>
        <end position="230"/>
    </location>
</feature>
<feature type="transmembrane region" description="Helical" evidence="3">
    <location>
        <begin position="183"/>
        <end position="206"/>
    </location>
</feature>
<dbReference type="InterPro" id="IPR050469">
    <property type="entry name" value="Diguanylate_Cyclase"/>
</dbReference>
<feature type="transmembrane region" description="Helical" evidence="3">
    <location>
        <begin position="250"/>
        <end position="269"/>
    </location>
</feature>
<proteinExistence type="predicted"/>
<evidence type="ECO:0000256" key="3">
    <source>
        <dbReference type="SAM" id="Phobius"/>
    </source>
</evidence>